<dbReference type="AlphaFoldDB" id="A0A1W1UBH5"/>
<dbReference type="STRING" id="695939.SAMN00790413_06635"/>
<name>A0A1W1UBH5_9DEIO</name>
<feature type="compositionally biased region" description="Polar residues" evidence="1">
    <location>
        <begin position="66"/>
        <end position="79"/>
    </location>
</feature>
<feature type="region of interest" description="Disordered" evidence="1">
    <location>
        <begin position="104"/>
        <end position="182"/>
    </location>
</feature>
<feature type="signal peptide" evidence="2">
    <location>
        <begin position="1"/>
        <end position="23"/>
    </location>
</feature>
<dbReference type="Proteomes" id="UP000192582">
    <property type="component" value="Unassembled WGS sequence"/>
</dbReference>
<dbReference type="OrthoDB" id="72555at2"/>
<reference evidence="3 4" key="1">
    <citation type="submission" date="2017-04" db="EMBL/GenBank/DDBJ databases">
        <authorList>
            <person name="Afonso C.L."/>
            <person name="Miller P.J."/>
            <person name="Scott M.A."/>
            <person name="Spackman E."/>
            <person name="Goraichik I."/>
            <person name="Dimitrov K.M."/>
            <person name="Suarez D.L."/>
            <person name="Swayne D.E."/>
        </authorList>
    </citation>
    <scope>NUCLEOTIDE SEQUENCE [LARGE SCALE GENOMIC DNA]</scope>
    <source>
        <strain evidence="3 4">KR-140</strain>
    </source>
</reference>
<protein>
    <submittedName>
        <fullName evidence="3">Uncharacterized protein</fullName>
    </submittedName>
</protein>
<feature type="chain" id="PRO_5013252499" evidence="2">
    <location>
        <begin position="24"/>
        <end position="228"/>
    </location>
</feature>
<evidence type="ECO:0000256" key="2">
    <source>
        <dbReference type="SAM" id="SignalP"/>
    </source>
</evidence>
<evidence type="ECO:0000313" key="3">
    <source>
        <dbReference type="EMBL" id="SMB78390.1"/>
    </source>
</evidence>
<keyword evidence="4" id="KW-1185">Reference proteome</keyword>
<organism evidence="3 4">
    <name type="scientific">Deinococcus hopiensis KR-140</name>
    <dbReference type="NCBI Taxonomy" id="695939"/>
    <lineage>
        <taxon>Bacteria</taxon>
        <taxon>Thermotogati</taxon>
        <taxon>Deinococcota</taxon>
        <taxon>Deinococci</taxon>
        <taxon>Deinococcales</taxon>
        <taxon>Deinococcaceae</taxon>
        <taxon>Deinococcus</taxon>
    </lineage>
</organism>
<sequence>MRMNHRTLTALFAATLLTSSVLAAPTAAKTAASTAQGQLQDRGPQAQAMQVTYYAGHPLQGGKRLSSATVTPQRGSTPFANAPKGATYAVMTTPFGKRIVNLKNAQAQQPRDDRGGPPGPDGAPPQSGQNGRERNGGGAPTGQAPADRPAPGQDRGPRGGPDGMYRGATSVTYYNADPLNGGKVLKTVKLTNTTTAPQAPSGAKYAVIDRGGDQEVVNLTALPSAPQG</sequence>
<evidence type="ECO:0000313" key="4">
    <source>
        <dbReference type="Proteomes" id="UP000192582"/>
    </source>
</evidence>
<accession>A0A1W1UBH5</accession>
<dbReference type="EMBL" id="FWWU01000002">
    <property type="protein sequence ID" value="SMB78390.1"/>
    <property type="molecule type" value="Genomic_DNA"/>
</dbReference>
<dbReference type="RefSeq" id="WP_139806364.1">
    <property type="nucleotide sequence ID" value="NZ_FWWU01000002.1"/>
</dbReference>
<evidence type="ECO:0000256" key="1">
    <source>
        <dbReference type="SAM" id="MobiDB-lite"/>
    </source>
</evidence>
<gene>
    <name evidence="3" type="ORF">SAMN00790413_06635</name>
</gene>
<proteinExistence type="predicted"/>
<feature type="region of interest" description="Disordered" evidence="1">
    <location>
        <begin position="59"/>
        <end position="83"/>
    </location>
</feature>
<keyword evidence="2" id="KW-0732">Signal</keyword>